<dbReference type="OrthoDB" id="591557at2759"/>
<dbReference type="GeneID" id="106766575"/>
<dbReference type="AlphaFoldDB" id="A0A1S3UL51"/>
<evidence type="ECO:0000313" key="2">
    <source>
        <dbReference type="Proteomes" id="UP000087766"/>
    </source>
</evidence>
<dbReference type="KEGG" id="vra:106766575"/>
<protein>
    <submittedName>
        <fullName evidence="3">F-box/kelch-repeat protein At3g23880-like</fullName>
    </submittedName>
</protein>
<dbReference type="Proteomes" id="UP000087766">
    <property type="component" value="Chromosome 7"/>
</dbReference>
<dbReference type="Pfam" id="PF00646">
    <property type="entry name" value="F-box"/>
    <property type="match status" value="1"/>
</dbReference>
<dbReference type="PROSITE" id="PS50181">
    <property type="entry name" value="FBOX"/>
    <property type="match status" value="1"/>
</dbReference>
<feature type="domain" description="F-box" evidence="1">
    <location>
        <begin position="7"/>
        <end position="52"/>
    </location>
</feature>
<dbReference type="RefSeq" id="XP_014506781.1">
    <property type="nucleotide sequence ID" value="XM_014651295.1"/>
</dbReference>
<evidence type="ECO:0000313" key="3">
    <source>
        <dbReference type="RefSeq" id="XP_014506781.1"/>
    </source>
</evidence>
<dbReference type="InterPro" id="IPR017451">
    <property type="entry name" value="F-box-assoc_interact_dom"/>
</dbReference>
<organism evidence="2 3">
    <name type="scientific">Vigna radiata var. radiata</name>
    <name type="common">Mung bean</name>
    <name type="synonym">Phaseolus aureus</name>
    <dbReference type="NCBI Taxonomy" id="3916"/>
    <lineage>
        <taxon>Eukaryota</taxon>
        <taxon>Viridiplantae</taxon>
        <taxon>Streptophyta</taxon>
        <taxon>Embryophyta</taxon>
        <taxon>Tracheophyta</taxon>
        <taxon>Spermatophyta</taxon>
        <taxon>Magnoliopsida</taxon>
        <taxon>eudicotyledons</taxon>
        <taxon>Gunneridae</taxon>
        <taxon>Pentapetalae</taxon>
        <taxon>rosids</taxon>
        <taxon>fabids</taxon>
        <taxon>Fabales</taxon>
        <taxon>Fabaceae</taxon>
        <taxon>Papilionoideae</taxon>
        <taxon>50 kb inversion clade</taxon>
        <taxon>NPAAA clade</taxon>
        <taxon>indigoferoid/millettioid clade</taxon>
        <taxon>Phaseoleae</taxon>
        <taxon>Vigna</taxon>
    </lineage>
</organism>
<sequence length="379" mass="43739">MKKQSHGKGMEVLPEEMIMEILFKLNVKSLVRCKSVCKSWLSLISDSHFTKLHFDLSPATEKFMIVSNRKLTTIDFNASLNYYSSCVHFEVPQRIFHPYYFKFGGSCRGFLLLESLKDKWLWNPCTGCYKQVCRSPLEYSFETNPNYDVLFRGLGYDPLTDDYLVVQLFSKLYSNDRKYAEVFSIRANKWKEIEPVNLSFTPCDSENYSPGRVLNNVIYWLGCCIKEEVNVFILGFDVTKRMFFEIAAPVDVAPVNYGNSKDRKALSELAGLLSLCVYTESNHSIEIWSMKEYKIESSWTKTSVVSLVVPCRFFNLVCLTKDGDIVGKDGDELIKYNKKGEVKEILSWARLNLSSFHFEICKESLFSLPCHDEQAPKDI</sequence>
<dbReference type="Gene3D" id="1.20.1280.50">
    <property type="match status" value="1"/>
</dbReference>
<gene>
    <name evidence="3" type="primary">LOC106766575</name>
</gene>
<dbReference type="SMART" id="SM00256">
    <property type="entry name" value="FBOX"/>
    <property type="match status" value="1"/>
</dbReference>
<dbReference type="Pfam" id="PF08268">
    <property type="entry name" value="FBA_3"/>
    <property type="match status" value="1"/>
</dbReference>
<dbReference type="PANTHER" id="PTHR31672">
    <property type="entry name" value="BNACNNG10540D PROTEIN"/>
    <property type="match status" value="1"/>
</dbReference>
<dbReference type="InterPro" id="IPR036047">
    <property type="entry name" value="F-box-like_dom_sf"/>
</dbReference>
<dbReference type="InterPro" id="IPR001810">
    <property type="entry name" value="F-box_dom"/>
</dbReference>
<dbReference type="PANTHER" id="PTHR31672:SF13">
    <property type="entry name" value="F-BOX PROTEIN CPR30-LIKE"/>
    <property type="match status" value="1"/>
</dbReference>
<reference evidence="2" key="1">
    <citation type="journal article" date="2014" name="Nat. Commun.">
        <title>Genome sequence of mungbean and insights into evolution within Vigna species.</title>
        <authorList>
            <person name="Kang Y.J."/>
            <person name="Kim S.K."/>
            <person name="Kim M.Y."/>
            <person name="Lestari P."/>
            <person name="Kim K.H."/>
            <person name="Ha B.K."/>
            <person name="Jun T.H."/>
            <person name="Hwang W.J."/>
            <person name="Lee T."/>
            <person name="Lee J."/>
            <person name="Shim S."/>
            <person name="Yoon M.Y."/>
            <person name="Jang Y.E."/>
            <person name="Han K.S."/>
            <person name="Taeprayoon P."/>
            <person name="Yoon N."/>
            <person name="Somta P."/>
            <person name="Tanya P."/>
            <person name="Kim K.S."/>
            <person name="Gwag J.G."/>
            <person name="Moon J.K."/>
            <person name="Lee Y.H."/>
            <person name="Park B.S."/>
            <person name="Bombarely A."/>
            <person name="Doyle J.J."/>
            <person name="Jackson S.A."/>
            <person name="Schafleitner R."/>
            <person name="Srinives P."/>
            <person name="Varshney R.K."/>
            <person name="Lee S.H."/>
        </authorList>
    </citation>
    <scope>NUCLEOTIDE SEQUENCE [LARGE SCALE GENOMIC DNA]</scope>
    <source>
        <strain evidence="2">cv. VC1973A</strain>
    </source>
</reference>
<keyword evidence="2" id="KW-1185">Reference proteome</keyword>
<dbReference type="CDD" id="cd22157">
    <property type="entry name" value="F-box_AtFBW1-like"/>
    <property type="match status" value="1"/>
</dbReference>
<dbReference type="SUPFAM" id="SSF81383">
    <property type="entry name" value="F-box domain"/>
    <property type="match status" value="1"/>
</dbReference>
<dbReference type="NCBIfam" id="TIGR01640">
    <property type="entry name" value="F_box_assoc_1"/>
    <property type="match status" value="1"/>
</dbReference>
<name>A0A1S3UL51_VIGRR</name>
<dbReference type="InterPro" id="IPR050796">
    <property type="entry name" value="SCF_F-box_component"/>
</dbReference>
<dbReference type="InterPro" id="IPR013187">
    <property type="entry name" value="F-box-assoc_dom_typ3"/>
</dbReference>
<dbReference type="STRING" id="3916.A0A1S3UL51"/>
<reference evidence="3" key="2">
    <citation type="submission" date="2025-08" db="UniProtKB">
        <authorList>
            <consortium name="RefSeq"/>
        </authorList>
    </citation>
    <scope>IDENTIFICATION</scope>
    <source>
        <tissue evidence="3">Leaf</tissue>
    </source>
</reference>
<accession>A0A1S3UL51</accession>
<proteinExistence type="predicted"/>
<evidence type="ECO:0000259" key="1">
    <source>
        <dbReference type="PROSITE" id="PS50181"/>
    </source>
</evidence>